<proteinExistence type="predicted"/>
<protein>
    <submittedName>
        <fullName evidence="1">Uncharacterized protein</fullName>
    </submittedName>
</protein>
<dbReference type="Proteomes" id="UP000178893">
    <property type="component" value="Unassembled WGS sequence"/>
</dbReference>
<accession>A0A1G2DXG4</accession>
<dbReference type="AlphaFoldDB" id="A0A1G2DXG4"/>
<evidence type="ECO:0000313" key="2">
    <source>
        <dbReference type="Proteomes" id="UP000178893"/>
    </source>
</evidence>
<reference evidence="1 2" key="1">
    <citation type="journal article" date="2016" name="Nat. Commun.">
        <title>Thousands of microbial genomes shed light on interconnected biogeochemical processes in an aquifer system.</title>
        <authorList>
            <person name="Anantharaman K."/>
            <person name="Brown C.T."/>
            <person name="Hug L.A."/>
            <person name="Sharon I."/>
            <person name="Castelle C.J."/>
            <person name="Probst A.J."/>
            <person name="Thomas B.C."/>
            <person name="Singh A."/>
            <person name="Wilkins M.J."/>
            <person name="Karaoz U."/>
            <person name="Brodie E.L."/>
            <person name="Williams K.H."/>
            <person name="Hubbard S.S."/>
            <person name="Banfield J.F."/>
        </authorList>
    </citation>
    <scope>NUCLEOTIDE SEQUENCE [LARGE SCALE GENOMIC DNA]</scope>
</reference>
<sequence>MKAEIISQTVYEGVLAWTHGSGSTIKRIFIPEANNLVITPHENNLFIWDNFQKDDCEIVKEIEIPDELVEKAIGLMESRKSLLKEFRKFIR</sequence>
<gene>
    <name evidence="1" type="ORF">A2V72_01025</name>
</gene>
<dbReference type="EMBL" id="MHLW01000008">
    <property type="protein sequence ID" value="OGZ18255.1"/>
    <property type="molecule type" value="Genomic_DNA"/>
</dbReference>
<name>A0A1G2DXG4_9BACT</name>
<organism evidence="1 2">
    <name type="scientific">Candidatus Nealsonbacteria bacterium RBG_13_37_56</name>
    <dbReference type="NCBI Taxonomy" id="1801661"/>
    <lineage>
        <taxon>Bacteria</taxon>
        <taxon>Candidatus Nealsoniibacteriota</taxon>
    </lineage>
</organism>
<comment type="caution">
    <text evidence="1">The sequence shown here is derived from an EMBL/GenBank/DDBJ whole genome shotgun (WGS) entry which is preliminary data.</text>
</comment>
<evidence type="ECO:0000313" key="1">
    <source>
        <dbReference type="EMBL" id="OGZ18255.1"/>
    </source>
</evidence>